<dbReference type="PROSITE" id="PS00012">
    <property type="entry name" value="PHOSPHOPANTETHEINE"/>
    <property type="match status" value="1"/>
</dbReference>
<keyword evidence="2" id="KW-0597">Phosphoprotein</keyword>
<proteinExistence type="predicted"/>
<keyword evidence="1" id="KW-0596">Phosphopantetheine</keyword>
<evidence type="ECO:0000313" key="5">
    <source>
        <dbReference type="Proteomes" id="UP000198327"/>
    </source>
</evidence>
<dbReference type="SUPFAM" id="SSF47336">
    <property type="entry name" value="ACP-like"/>
    <property type="match status" value="1"/>
</dbReference>
<protein>
    <submittedName>
        <fullName evidence="4">Act minimal PKS acyl carrier protein</fullName>
    </submittedName>
</protein>
<evidence type="ECO:0000256" key="2">
    <source>
        <dbReference type="ARBA" id="ARBA00022553"/>
    </source>
</evidence>
<accession>A0A239MDQ6</accession>
<dbReference type="Proteomes" id="UP000198327">
    <property type="component" value="Unassembled WGS sequence"/>
</dbReference>
<dbReference type="Pfam" id="PF00550">
    <property type="entry name" value="PP-binding"/>
    <property type="match status" value="1"/>
</dbReference>
<organism evidence="4 5">
    <name type="scientific">Rhodococcoides kyotonense</name>
    <dbReference type="NCBI Taxonomy" id="398843"/>
    <lineage>
        <taxon>Bacteria</taxon>
        <taxon>Bacillati</taxon>
        <taxon>Actinomycetota</taxon>
        <taxon>Actinomycetes</taxon>
        <taxon>Mycobacteriales</taxon>
        <taxon>Nocardiaceae</taxon>
        <taxon>Rhodococcoides</taxon>
    </lineage>
</organism>
<dbReference type="AlphaFoldDB" id="A0A239MDQ6"/>
<sequence>MAEFGLQELKVELQRAAGEDEAVDLDGDILETSFEDLGYDSLALLEVVGSISRGHGITIADDLFIEVETPRQFIDLVNTSIAAQQAAAV</sequence>
<gene>
    <name evidence="4" type="ORF">SAMN05421642_11738</name>
</gene>
<dbReference type="InterPro" id="IPR036736">
    <property type="entry name" value="ACP-like_sf"/>
</dbReference>
<keyword evidence="5" id="KW-1185">Reference proteome</keyword>
<evidence type="ECO:0000313" key="4">
    <source>
        <dbReference type="EMBL" id="SNT40078.1"/>
    </source>
</evidence>
<dbReference type="EMBL" id="FZOW01000017">
    <property type="protein sequence ID" value="SNT40078.1"/>
    <property type="molecule type" value="Genomic_DNA"/>
</dbReference>
<dbReference type="PROSITE" id="PS50075">
    <property type="entry name" value="CARRIER"/>
    <property type="match status" value="1"/>
</dbReference>
<evidence type="ECO:0000259" key="3">
    <source>
        <dbReference type="PROSITE" id="PS50075"/>
    </source>
</evidence>
<dbReference type="RefSeq" id="WP_089250818.1">
    <property type="nucleotide sequence ID" value="NZ_FZOW01000017.1"/>
</dbReference>
<evidence type="ECO:0000256" key="1">
    <source>
        <dbReference type="ARBA" id="ARBA00022450"/>
    </source>
</evidence>
<dbReference type="InterPro" id="IPR009081">
    <property type="entry name" value="PP-bd_ACP"/>
</dbReference>
<reference evidence="5" key="1">
    <citation type="submission" date="2017-06" db="EMBL/GenBank/DDBJ databases">
        <authorList>
            <person name="Varghese N."/>
            <person name="Submissions S."/>
        </authorList>
    </citation>
    <scope>NUCLEOTIDE SEQUENCE [LARGE SCALE GENOMIC DNA]</scope>
    <source>
        <strain evidence="5">JCM 23211</strain>
    </source>
</reference>
<feature type="domain" description="Carrier" evidence="3">
    <location>
        <begin position="3"/>
        <end position="81"/>
    </location>
</feature>
<dbReference type="OrthoDB" id="3537906at2"/>
<name>A0A239MDQ6_9NOCA</name>
<dbReference type="InterPro" id="IPR006162">
    <property type="entry name" value="Ppantetheine_attach_site"/>
</dbReference>
<dbReference type="Gene3D" id="1.10.1200.10">
    <property type="entry name" value="ACP-like"/>
    <property type="match status" value="1"/>
</dbReference>